<sequence>QLRRLRGLRGRLRRLRLQEDVRHGRWLRGHVRRHGRLRRQRWRSQHELLFYEFFVIFGGQDRLQGVPDRDGGGQEGDEEHSHRDGQRRADARHRGDGAGRQEEAHGPGQEGGGPRAGAARAGRRLV</sequence>
<feature type="compositionally biased region" description="Basic and acidic residues" evidence="1">
    <location>
        <begin position="79"/>
        <end position="105"/>
    </location>
</feature>
<protein>
    <submittedName>
        <fullName evidence="2">Uncharacterized protein</fullName>
    </submittedName>
</protein>
<feature type="region of interest" description="Disordered" evidence="1">
    <location>
        <begin position="64"/>
        <end position="126"/>
    </location>
</feature>
<dbReference type="Proteomes" id="UP001189429">
    <property type="component" value="Unassembled WGS sequence"/>
</dbReference>
<reference evidence="2" key="1">
    <citation type="submission" date="2023-10" db="EMBL/GenBank/DDBJ databases">
        <authorList>
            <person name="Chen Y."/>
            <person name="Shah S."/>
            <person name="Dougan E. K."/>
            <person name="Thang M."/>
            <person name="Chan C."/>
        </authorList>
    </citation>
    <scope>NUCLEOTIDE SEQUENCE [LARGE SCALE GENOMIC DNA]</scope>
</reference>
<evidence type="ECO:0000313" key="3">
    <source>
        <dbReference type="Proteomes" id="UP001189429"/>
    </source>
</evidence>
<accession>A0ABN9UQB2</accession>
<keyword evidence="3" id="KW-1185">Reference proteome</keyword>
<feature type="non-terminal residue" evidence="2">
    <location>
        <position position="1"/>
    </location>
</feature>
<evidence type="ECO:0000313" key="2">
    <source>
        <dbReference type="EMBL" id="CAK0862170.1"/>
    </source>
</evidence>
<organism evidence="2 3">
    <name type="scientific">Prorocentrum cordatum</name>
    <dbReference type="NCBI Taxonomy" id="2364126"/>
    <lineage>
        <taxon>Eukaryota</taxon>
        <taxon>Sar</taxon>
        <taxon>Alveolata</taxon>
        <taxon>Dinophyceae</taxon>
        <taxon>Prorocentrales</taxon>
        <taxon>Prorocentraceae</taxon>
        <taxon>Prorocentrum</taxon>
    </lineage>
</organism>
<comment type="caution">
    <text evidence="2">The sequence shown here is derived from an EMBL/GenBank/DDBJ whole genome shotgun (WGS) entry which is preliminary data.</text>
</comment>
<name>A0ABN9UQB2_9DINO</name>
<gene>
    <name evidence="2" type="ORF">PCOR1329_LOCUS50662</name>
</gene>
<feature type="non-terminal residue" evidence="2">
    <location>
        <position position="126"/>
    </location>
</feature>
<evidence type="ECO:0000256" key="1">
    <source>
        <dbReference type="SAM" id="MobiDB-lite"/>
    </source>
</evidence>
<dbReference type="EMBL" id="CAUYUJ010016134">
    <property type="protein sequence ID" value="CAK0862170.1"/>
    <property type="molecule type" value="Genomic_DNA"/>
</dbReference>
<proteinExistence type="predicted"/>